<dbReference type="Pfam" id="PF03629">
    <property type="entry name" value="SASA"/>
    <property type="match status" value="1"/>
</dbReference>
<dbReference type="Pfam" id="PF13385">
    <property type="entry name" value="Laminin_G_3"/>
    <property type="match status" value="1"/>
</dbReference>
<dbReference type="Proteomes" id="UP000520814">
    <property type="component" value="Unassembled WGS sequence"/>
</dbReference>
<dbReference type="PANTHER" id="PTHR31988:SF19">
    <property type="entry name" value="9-O-ACETYL-N-ACETYLNEURAMINIC ACID DEACETYLASE-RELATED"/>
    <property type="match status" value="1"/>
</dbReference>
<dbReference type="PANTHER" id="PTHR31988">
    <property type="entry name" value="ESTERASE, PUTATIVE (DUF303)-RELATED"/>
    <property type="match status" value="1"/>
</dbReference>
<comment type="caution">
    <text evidence="4">The sequence shown here is derived from an EMBL/GenBank/DDBJ whole genome shotgun (WGS) entry which is preliminary data.</text>
</comment>
<keyword evidence="5" id="KW-1185">Reference proteome</keyword>
<dbReference type="Pfam" id="PF10102">
    <property type="entry name" value="DUF2341"/>
    <property type="match status" value="1"/>
</dbReference>
<dbReference type="SUPFAM" id="SSF52266">
    <property type="entry name" value="SGNH hydrolase"/>
    <property type="match status" value="1"/>
</dbReference>
<accession>A0A7W9SLF1</accession>
<dbReference type="InterPro" id="IPR013320">
    <property type="entry name" value="ConA-like_dom_sf"/>
</dbReference>
<evidence type="ECO:0000313" key="4">
    <source>
        <dbReference type="EMBL" id="MBB6048817.1"/>
    </source>
</evidence>
<dbReference type="RefSeq" id="WP_184192443.1">
    <property type="nucleotide sequence ID" value="NZ_JACHGW010000001.1"/>
</dbReference>
<dbReference type="Gene3D" id="2.60.120.200">
    <property type="match status" value="1"/>
</dbReference>
<dbReference type="InterPro" id="IPR005181">
    <property type="entry name" value="SASA"/>
</dbReference>
<name>A0A7W9SLF1_ARMRO</name>
<dbReference type="InterPro" id="IPR036514">
    <property type="entry name" value="SGNH_hydro_sf"/>
</dbReference>
<feature type="domain" description="DUF2341" evidence="3">
    <location>
        <begin position="26"/>
        <end position="90"/>
    </location>
</feature>
<dbReference type="InterPro" id="IPR052940">
    <property type="entry name" value="Carb_Esterase_6"/>
</dbReference>
<dbReference type="Gene3D" id="3.40.50.1110">
    <property type="entry name" value="SGNH hydrolase"/>
    <property type="match status" value="1"/>
</dbReference>
<dbReference type="AlphaFoldDB" id="A0A7W9SLF1"/>
<protein>
    <recommendedName>
        <fullName evidence="6">DUF2341 domain-containing protein</fullName>
    </recommendedName>
</protein>
<gene>
    <name evidence="4" type="ORF">HNQ39_000579</name>
</gene>
<dbReference type="SUPFAM" id="SSF49899">
    <property type="entry name" value="Concanavalin A-like lectins/glucanases"/>
    <property type="match status" value="1"/>
</dbReference>
<keyword evidence="1" id="KW-0378">Hydrolase</keyword>
<evidence type="ECO:0000259" key="2">
    <source>
        <dbReference type="Pfam" id="PF03629"/>
    </source>
</evidence>
<evidence type="ECO:0008006" key="6">
    <source>
        <dbReference type="Google" id="ProtNLM"/>
    </source>
</evidence>
<dbReference type="EMBL" id="JACHGW010000001">
    <property type="protein sequence ID" value="MBB6048817.1"/>
    <property type="molecule type" value="Genomic_DNA"/>
</dbReference>
<evidence type="ECO:0000259" key="3">
    <source>
        <dbReference type="Pfam" id="PF10102"/>
    </source>
</evidence>
<dbReference type="GO" id="GO:0016787">
    <property type="term" value="F:hydrolase activity"/>
    <property type="evidence" value="ECO:0007669"/>
    <property type="project" value="UniProtKB-KW"/>
</dbReference>
<evidence type="ECO:0000256" key="1">
    <source>
        <dbReference type="ARBA" id="ARBA00022801"/>
    </source>
</evidence>
<proteinExistence type="predicted"/>
<feature type="domain" description="Sialate O-acetylesterase" evidence="2">
    <location>
        <begin position="583"/>
        <end position="736"/>
    </location>
</feature>
<reference evidence="4 5" key="1">
    <citation type="submission" date="2020-08" db="EMBL/GenBank/DDBJ databases">
        <title>Genomic Encyclopedia of Type Strains, Phase IV (KMG-IV): sequencing the most valuable type-strain genomes for metagenomic binning, comparative biology and taxonomic classification.</title>
        <authorList>
            <person name="Goeker M."/>
        </authorList>
    </citation>
    <scope>NUCLEOTIDE SEQUENCE [LARGE SCALE GENOMIC DNA]</scope>
    <source>
        <strain evidence="4 5">DSM 23562</strain>
    </source>
</reference>
<dbReference type="InterPro" id="IPR018765">
    <property type="entry name" value="DUF2341"/>
</dbReference>
<sequence>MTLTDFPVLIRLRRETFPFAQAQPHGEDLRVTDSDGTPLAFQIEQWDAQVGTASVWVRVPTIVGNARQELRLHWGDPAAKSMSSGPAVFNASNGYLTVWHMDEALADATGTLTATNKGTTLVPGPLGTARRFAESQGIAGGERLTGFPTGNQPHSSQAWFRAERPNVRILGWGNEERQGKVTMQFRSPPHVSMDCYFSDANVASKSKLALGEWVHVVHTYEKGNARVYINGVLDGTAQSQGAPLSIKSPARFWIGGWYNSYDFVGELDEVRVSSVARSADWVRLEYENQKPLQTLVGMLVQPGSALSVSVPQLTVREGERATVTAQAGGAQKLVWLLDGQVVATDRLSYTLEAGRVRGETKRRLQLKASYPEGVKTREIPVTVQEAIGDPVVALKAPRQWDGRSPIEVTATMAGKSTLPLRYAWKVEGLATSKEVLPGKLRLTRAQNSGTLTVTVAVDNGGAPVTQSVKIAVAEPKSDPWVERKPAVEERPTDNQFYARNPITNEGTLHDKGTLSAPADAVFLRLYADGVLAKSVTQKLGPSRAYALSVPLKPGLTRYEVAFGSVTGGQETVLHTAKNLVCGDAFILQGQSNAVATDFGKETPAYQSEWIRTFGTRWESARYRNQDGQTGEIGYWAMELAKRLVESEKVPICILNGAVGGTRIDQHQRNPKNPTDPETIYGRLLSRVQKAQLTHGIRAILWHQGENDQGADGPTGGFGWETYQEYFIDLTAAWKTDFPNVQRYYAFQIWPKSCAMGIDGSDNQLRDVQRQLPALFSKLSIMSTLGIDPPGGCHFPAAGYAEFARLIFPVVQRDSYGKRFDAPITPPSLKRVSLGTGKGDTLVLEFDQPVVWESALASEFLLDGKRGKIASGSATGNLLTLTLTEPLAAQTLTYLDSASWSQKRLLRGANGLAALTFCNVSISRRRE</sequence>
<evidence type="ECO:0000313" key="5">
    <source>
        <dbReference type="Proteomes" id="UP000520814"/>
    </source>
</evidence>
<organism evidence="4 5">
    <name type="scientific">Armatimonas rosea</name>
    <dbReference type="NCBI Taxonomy" id="685828"/>
    <lineage>
        <taxon>Bacteria</taxon>
        <taxon>Bacillati</taxon>
        <taxon>Armatimonadota</taxon>
        <taxon>Armatimonadia</taxon>
        <taxon>Armatimonadales</taxon>
        <taxon>Armatimonadaceae</taxon>
        <taxon>Armatimonas</taxon>
    </lineage>
</organism>